<dbReference type="PROSITE" id="PS50943">
    <property type="entry name" value="HTH_CROC1"/>
    <property type="match status" value="1"/>
</dbReference>
<evidence type="ECO:0000313" key="3">
    <source>
        <dbReference type="Proteomes" id="UP000300879"/>
    </source>
</evidence>
<dbReference type="RefSeq" id="WP_138224116.1">
    <property type="nucleotide sequence ID" value="NZ_CP040396.1"/>
</dbReference>
<name>A0A4P8XF49_9BACL</name>
<dbReference type="Gene3D" id="1.10.260.40">
    <property type="entry name" value="lambda repressor-like DNA-binding domains"/>
    <property type="match status" value="1"/>
</dbReference>
<protein>
    <submittedName>
        <fullName evidence="2">Transcriptional regulator, XRE family</fullName>
    </submittedName>
</protein>
<dbReference type="SMART" id="SM00530">
    <property type="entry name" value="HTH_XRE"/>
    <property type="match status" value="1"/>
</dbReference>
<dbReference type="AlphaFoldDB" id="A0A4P8XF49"/>
<organism evidence="2 3">
    <name type="scientific">Paenibacillus algicola</name>
    <dbReference type="NCBI Taxonomy" id="2565926"/>
    <lineage>
        <taxon>Bacteria</taxon>
        <taxon>Bacillati</taxon>
        <taxon>Bacillota</taxon>
        <taxon>Bacilli</taxon>
        <taxon>Bacillales</taxon>
        <taxon>Paenibacillaceae</taxon>
        <taxon>Paenibacillus</taxon>
    </lineage>
</organism>
<dbReference type="SUPFAM" id="SSF47413">
    <property type="entry name" value="lambda repressor-like DNA-binding domains"/>
    <property type="match status" value="1"/>
</dbReference>
<evidence type="ECO:0000313" key="2">
    <source>
        <dbReference type="EMBL" id="QCT00992.1"/>
    </source>
</evidence>
<accession>A0A4P8XF49</accession>
<keyword evidence="3" id="KW-1185">Reference proteome</keyword>
<feature type="domain" description="HTH cro/C1-type" evidence="1">
    <location>
        <begin position="20"/>
        <end position="67"/>
    </location>
</feature>
<gene>
    <name evidence="2" type="ORF">E6C60_0266</name>
</gene>
<dbReference type="CDD" id="cd00093">
    <property type="entry name" value="HTH_XRE"/>
    <property type="match status" value="1"/>
</dbReference>
<dbReference type="GO" id="GO:0003677">
    <property type="term" value="F:DNA binding"/>
    <property type="evidence" value="ECO:0007669"/>
    <property type="project" value="InterPro"/>
</dbReference>
<dbReference type="Pfam" id="PF01381">
    <property type="entry name" value="HTH_3"/>
    <property type="match status" value="1"/>
</dbReference>
<reference evidence="2 3" key="1">
    <citation type="submission" date="2019-05" db="EMBL/GenBank/DDBJ databases">
        <authorList>
            <person name="Chen C."/>
        </authorList>
    </citation>
    <scope>NUCLEOTIDE SEQUENCE [LARGE SCALE GENOMIC DNA]</scope>
    <source>
        <strain evidence="2 3">HB172198</strain>
    </source>
</reference>
<evidence type="ECO:0000259" key="1">
    <source>
        <dbReference type="PROSITE" id="PS50943"/>
    </source>
</evidence>
<dbReference type="EMBL" id="CP040396">
    <property type="protein sequence ID" value="QCT00992.1"/>
    <property type="molecule type" value="Genomic_DNA"/>
</dbReference>
<dbReference type="InterPro" id="IPR010982">
    <property type="entry name" value="Lambda_DNA-bd_dom_sf"/>
</dbReference>
<dbReference type="OrthoDB" id="6386941at2"/>
<sequence>MSISLTKLSEVVHHKRKNVRKITLEELSGETNINKDTLSRIENGRFYPSIEQLNILMEALRFSLKDIEENPDEKKVFLAMMGSATTEIERVNFDKMISMMLCLRKHDRLRKRQREEMTSC</sequence>
<dbReference type="Proteomes" id="UP000300879">
    <property type="component" value="Chromosome"/>
</dbReference>
<proteinExistence type="predicted"/>
<dbReference type="KEGG" id="palo:E6C60_0266"/>
<dbReference type="InterPro" id="IPR001387">
    <property type="entry name" value="Cro/C1-type_HTH"/>
</dbReference>